<comment type="catalytic activity">
    <reaction evidence="10">
        <text>L-serine(in) + H(+)(in) = L-serine(out) + H(+)(out)</text>
        <dbReference type="Rhea" id="RHEA:28887"/>
        <dbReference type="ChEBI" id="CHEBI:15378"/>
        <dbReference type="ChEBI" id="CHEBI:33384"/>
    </reaction>
    <physiologicalReaction direction="right-to-left" evidence="10">
        <dbReference type="Rhea" id="RHEA:28889"/>
    </physiologicalReaction>
</comment>
<feature type="transmembrane region" description="Helical" evidence="11">
    <location>
        <begin position="379"/>
        <end position="397"/>
    </location>
</feature>
<evidence type="ECO:0000256" key="5">
    <source>
        <dbReference type="ARBA" id="ARBA00022692"/>
    </source>
</evidence>
<protein>
    <submittedName>
        <fullName evidence="12">AsoA</fullName>
    </submittedName>
</protein>
<dbReference type="InterPro" id="IPR018227">
    <property type="entry name" value="Amino_acid_transport_2"/>
</dbReference>
<dbReference type="PANTHER" id="PTHR35334">
    <property type="entry name" value="SERINE TRANSPORTER"/>
    <property type="match status" value="1"/>
</dbReference>
<feature type="transmembrane region" description="Helical" evidence="11">
    <location>
        <begin position="212"/>
        <end position="231"/>
    </location>
</feature>
<keyword evidence="2" id="KW-0813">Transport</keyword>
<evidence type="ECO:0000256" key="3">
    <source>
        <dbReference type="ARBA" id="ARBA00022475"/>
    </source>
</evidence>
<keyword evidence="6" id="KW-0769">Symport</keyword>
<dbReference type="GO" id="GO:0005886">
    <property type="term" value="C:plasma membrane"/>
    <property type="evidence" value="ECO:0007669"/>
    <property type="project" value="UniProtKB-SubCell"/>
</dbReference>
<reference evidence="12" key="1">
    <citation type="journal article" date="1995" name="Mol. Microbiol.">
        <title>Molecular characterization of an Aeromonas salmonicida mutant with altered surface morphology and increased systemic virulence.</title>
        <authorList>
            <person name="Noonan B."/>
            <person name="Trust T.J."/>
        </authorList>
    </citation>
    <scope>NUCLEOTIDE SEQUENCE</scope>
    <source>
        <strain evidence="12">A449L</strain>
    </source>
</reference>
<keyword evidence="9 11" id="KW-0472">Membrane</keyword>
<feature type="transmembrane region" description="Helical" evidence="11">
    <location>
        <begin position="103"/>
        <end position="123"/>
    </location>
</feature>
<comment type="subcellular location">
    <subcellularLocation>
        <location evidence="1">Cell inner membrane</location>
        <topology evidence="1">Multi-pass membrane protein</topology>
    </subcellularLocation>
</comment>
<dbReference type="GO" id="GO:0015171">
    <property type="term" value="F:amino acid transmembrane transporter activity"/>
    <property type="evidence" value="ECO:0007669"/>
    <property type="project" value="InterPro"/>
</dbReference>
<dbReference type="NCBIfam" id="TIGR00814">
    <property type="entry name" value="stp"/>
    <property type="match status" value="1"/>
</dbReference>
<dbReference type="InterPro" id="IPR004694">
    <property type="entry name" value="Hydroxy_aa_transpt"/>
</dbReference>
<feature type="transmembrane region" description="Helical" evidence="11">
    <location>
        <begin position="353"/>
        <end position="373"/>
    </location>
</feature>
<feature type="transmembrane region" description="Helical" evidence="11">
    <location>
        <begin position="409"/>
        <end position="430"/>
    </location>
</feature>
<dbReference type="PANTHER" id="PTHR35334:SF2">
    <property type="entry name" value="SERINE TRANSPORTER SDAC"/>
    <property type="match status" value="1"/>
</dbReference>
<feature type="transmembrane region" description="Helical" evidence="11">
    <location>
        <begin position="52"/>
        <end position="70"/>
    </location>
</feature>
<evidence type="ECO:0000256" key="8">
    <source>
        <dbReference type="ARBA" id="ARBA00022989"/>
    </source>
</evidence>
<feature type="transmembrane region" description="Helical" evidence="11">
    <location>
        <begin position="168"/>
        <end position="187"/>
    </location>
</feature>
<dbReference type="EMBL" id="U08855">
    <property type="protein sequence ID" value="AAA79863.1"/>
    <property type="molecule type" value="Genomic_DNA"/>
</dbReference>
<sequence length="431" mass="46242">MSDMNIAVEGSAASNASSRGNTKADLVWMLGLYGTAIGAGVLFLPINAGVGGLWPLVAMAILALALTFFGHRGLTRFVLSGSTRDGDITEVVEEHFGKTAGKFITLLYFFGIYPIVLMYSVGINNKVESLLVHQLGMTAPPRAVLSLALILGLMAVVRLGGQFIVKAMSVLVFPFVLTLMGLAFYLVPHWNGAIITEAPALSDAFNGDFIKTLWLAIPVMVFSFNHSPIISSFAVDNKGRYGAGAEKKCGNILLGAHVMMVMTVMFFVFSCVLSLSPADLSPAKEQNITILSYLANHFDNAFIATAAPLIAMVAISKSFLGHYLGAKEGMNGLMPKALREKGKQVDIKQLDKVTAVFMILTTWAVVTVNPSILGMIEDLGGPIIAMLLFLMPMYAITKVPAMRKYAGNIRNGFVTLIGLIAMSGIIYKMIA</sequence>
<feature type="transmembrane region" description="Helical" evidence="11">
    <location>
        <begin position="143"/>
        <end position="161"/>
    </location>
</feature>
<dbReference type="AlphaFoldDB" id="Q44218"/>
<keyword evidence="8 11" id="KW-1133">Transmembrane helix</keyword>
<dbReference type="GO" id="GO:0015293">
    <property type="term" value="F:symporter activity"/>
    <property type="evidence" value="ECO:0007669"/>
    <property type="project" value="UniProtKB-KW"/>
</dbReference>
<accession>Q44218</accession>
<evidence type="ECO:0000256" key="2">
    <source>
        <dbReference type="ARBA" id="ARBA00022448"/>
    </source>
</evidence>
<name>Q44218_AERSA</name>
<keyword evidence="5 11" id="KW-0812">Transmembrane</keyword>
<evidence type="ECO:0000256" key="1">
    <source>
        <dbReference type="ARBA" id="ARBA00004429"/>
    </source>
</evidence>
<keyword evidence="3" id="KW-1003">Cell membrane</keyword>
<evidence type="ECO:0000256" key="7">
    <source>
        <dbReference type="ARBA" id="ARBA00022970"/>
    </source>
</evidence>
<dbReference type="PIR" id="S60897">
    <property type="entry name" value="S60897"/>
</dbReference>
<evidence type="ECO:0000256" key="6">
    <source>
        <dbReference type="ARBA" id="ARBA00022847"/>
    </source>
</evidence>
<keyword evidence="7" id="KW-0029">Amino-acid transport</keyword>
<evidence type="ECO:0000256" key="11">
    <source>
        <dbReference type="SAM" id="Phobius"/>
    </source>
</evidence>
<feature type="transmembrane region" description="Helical" evidence="11">
    <location>
        <begin position="26"/>
        <end position="46"/>
    </location>
</feature>
<organism evidence="12">
    <name type="scientific">Aeromonas salmonicida</name>
    <dbReference type="NCBI Taxonomy" id="645"/>
    <lineage>
        <taxon>Bacteria</taxon>
        <taxon>Pseudomonadati</taxon>
        <taxon>Pseudomonadota</taxon>
        <taxon>Gammaproteobacteria</taxon>
        <taxon>Aeromonadales</taxon>
        <taxon>Aeromonadaceae</taxon>
        <taxon>Aeromonas</taxon>
    </lineage>
</organism>
<evidence type="ECO:0000313" key="12">
    <source>
        <dbReference type="EMBL" id="AAA79863.1"/>
    </source>
</evidence>
<gene>
    <name evidence="12" type="primary">asoA</name>
</gene>
<keyword evidence="4" id="KW-0997">Cell inner membrane</keyword>
<evidence type="ECO:0000256" key="4">
    <source>
        <dbReference type="ARBA" id="ARBA00022519"/>
    </source>
</evidence>
<proteinExistence type="predicted"/>
<evidence type="ECO:0000256" key="10">
    <source>
        <dbReference type="ARBA" id="ARBA00047996"/>
    </source>
</evidence>
<feature type="transmembrane region" description="Helical" evidence="11">
    <location>
        <begin position="301"/>
        <end position="320"/>
    </location>
</feature>
<evidence type="ECO:0000256" key="9">
    <source>
        <dbReference type="ARBA" id="ARBA00023136"/>
    </source>
</evidence>
<feature type="transmembrane region" description="Helical" evidence="11">
    <location>
        <begin position="252"/>
        <end position="275"/>
    </location>
</feature>